<accession>A0A667X9E2</accession>
<dbReference type="GeneID" id="115370093"/>
<name>A0A667X9E2_9TELE</name>
<dbReference type="PANTHER" id="PTHR22662:SF0">
    <property type="entry name" value="TOLL_INTERLEUKIN-1 RECEPTOR DOMAIN-CONTAINING ADAPTER PROTEIN"/>
    <property type="match status" value="1"/>
</dbReference>
<proteinExistence type="predicted"/>
<dbReference type="InterPro" id="IPR017279">
    <property type="entry name" value="Tol-interleuk_rcpt_adapt_Tirap"/>
</dbReference>
<dbReference type="PANTHER" id="PTHR22662">
    <property type="entry name" value="TIRAP"/>
    <property type="match status" value="1"/>
</dbReference>
<reference evidence="3" key="1">
    <citation type="submission" date="2019-06" db="EMBL/GenBank/DDBJ databases">
        <authorList>
            <consortium name="Wellcome Sanger Institute Data Sharing"/>
        </authorList>
    </citation>
    <scope>NUCLEOTIDE SEQUENCE [LARGE SCALE GENOMIC DNA]</scope>
</reference>
<reference evidence="3" key="2">
    <citation type="submission" date="2025-08" db="UniProtKB">
        <authorList>
            <consortium name="Ensembl"/>
        </authorList>
    </citation>
    <scope>IDENTIFICATION</scope>
</reference>
<organism evidence="3 4">
    <name type="scientific">Myripristis murdjan</name>
    <name type="common">pinecone soldierfish</name>
    <dbReference type="NCBI Taxonomy" id="586833"/>
    <lineage>
        <taxon>Eukaryota</taxon>
        <taxon>Metazoa</taxon>
        <taxon>Chordata</taxon>
        <taxon>Craniata</taxon>
        <taxon>Vertebrata</taxon>
        <taxon>Euteleostomi</taxon>
        <taxon>Actinopterygii</taxon>
        <taxon>Neopterygii</taxon>
        <taxon>Teleostei</taxon>
        <taxon>Neoteleostei</taxon>
        <taxon>Acanthomorphata</taxon>
        <taxon>Holocentriformes</taxon>
        <taxon>Holocentridae</taxon>
        <taxon>Myripristis</taxon>
    </lineage>
</organism>
<reference evidence="3" key="3">
    <citation type="submission" date="2025-09" db="UniProtKB">
        <authorList>
            <consortium name="Ensembl"/>
        </authorList>
    </citation>
    <scope>IDENTIFICATION</scope>
</reference>
<dbReference type="AlphaFoldDB" id="A0A667X9E2"/>
<dbReference type="GO" id="GO:0035662">
    <property type="term" value="F:Toll-like receptor 4 binding"/>
    <property type="evidence" value="ECO:0007669"/>
    <property type="project" value="TreeGrafter"/>
</dbReference>
<gene>
    <name evidence="3" type="primary">TIRAP</name>
    <name evidence="3" type="synonym">tirap</name>
</gene>
<feature type="compositionally biased region" description="Polar residues" evidence="1">
    <location>
        <begin position="1"/>
        <end position="11"/>
    </location>
</feature>
<dbReference type="Gene3D" id="3.40.50.10140">
    <property type="entry name" value="Toll/interleukin-1 receptor homology (TIR) domain"/>
    <property type="match status" value="1"/>
</dbReference>
<evidence type="ECO:0000313" key="3">
    <source>
        <dbReference type="Ensembl" id="ENSMMDP00005011867.1"/>
    </source>
</evidence>
<feature type="region of interest" description="Disordered" evidence="1">
    <location>
        <begin position="224"/>
        <end position="244"/>
    </location>
</feature>
<dbReference type="GO" id="GO:0034142">
    <property type="term" value="P:toll-like receptor 4 signaling pathway"/>
    <property type="evidence" value="ECO:0007669"/>
    <property type="project" value="TreeGrafter"/>
</dbReference>
<feature type="region of interest" description="Disordered" evidence="1">
    <location>
        <begin position="1"/>
        <end position="22"/>
    </location>
</feature>
<dbReference type="InterPro" id="IPR035897">
    <property type="entry name" value="Toll_tir_struct_dom_sf"/>
</dbReference>
<dbReference type="GO" id="GO:0005737">
    <property type="term" value="C:cytoplasm"/>
    <property type="evidence" value="ECO:0007669"/>
    <property type="project" value="TreeGrafter"/>
</dbReference>
<dbReference type="GeneTree" id="ENSGT00510000048428"/>
<evidence type="ECO:0000259" key="2">
    <source>
        <dbReference type="PROSITE" id="PS50104"/>
    </source>
</evidence>
<dbReference type="SUPFAM" id="SSF52200">
    <property type="entry name" value="Toll/Interleukin receptor TIR domain"/>
    <property type="match status" value="1"/>
</dbReference>
<sequence length="270" mass="30032">MKAVSSQQSVPPQHEVCEMTKNTTTSISSVSAASSFISSSSSSLHLLKTPTTSSKPPEPQSALTSPVRWTRKYDVCVCHSSVDSDIEKAAHLVSFLEASPNSLRCFLWQRDASPGGAIPSELCQAVQNSHFRVLLITPDFLQDGWCRYMIHQALAERPMSHQMIPLVQNLSHTQYPMELKFFHYIDLNKNPEAYTLVGKTVLNYLENIAKNEKTLDCNIDSSSNRFSEADSSQENKQKLTCDPSGTSVSLGMIETTNEGLTDVCWDQHEQ</sequence>
<dbReference type="RefSeq" id="XP_029922790.1">
    <property type="nucleotide sequence ID" value="XM_030066930.1"/>
</dbReference>
<protein>
    <submittedName>
        <fullName evidence="3">TIR domain containing adaptor protein</fullName>
    </submittedName>
</protein>
<dbReference type="Pfam" id="PF13676">
    <property type="entry name" value="TIR_2"/>
    <property type="match status" value="1"/>
</dbReference>
<dbReference type="InterPro" id="IPR000157">
    <property type="entry name" value="TIR_dom"/>
</dbReference>
<dbReference type="GO" id="GO:0035663">
    <property type="term" value="F:Toll-like receptor 2 binding"/>
    <property type="evidence" value="ECO:0007669"/>
    <property type="project" value="TreeGrafter"/>
</dbReference>
<evidence type="ECO:0000256" key="1">
    <source>
        <dbReference type="SAM" id="MobiDB-lite"/>
    </source>
</evidence>
<dbReference type="InParanoid" id="A0A667X9E2"/>
<dbReference type="GO" id="GO:0043123">
    <property type="term" value="P:positive regulation of canonical NF-kappaB signal transduction"/>
    <property type="evidence" value="ECO:0007669"/>
    <property type="project" value="TreeGrafter"/>
</dbReference>
<dbReference type="Ensembl" id="ENSMMDT00005012221.1">
    <property type="protein sequence ID" value="ENSMMDP00005011867.1"/>
    <property type="gene ID" value="ENSMMDG00005006339.1"/>
</dbReference>
<dbReference type="Proteomes" id="UP000472263">
    <property type="component" value="Chromosome 13"/>
</dbReference>
<feature type="domain" description="TIR" evidence="2">
    <location>
        <begin position="71"/>
        <end position="208"/>
    </location>
</feature>
<dbReference type="GO" id="GO:2000343">
    <property type="term" value="P:positive regulation of chemokine (C-X-C motif) ligand 2 production"/>
    <property type="evidence" value="ECO:0007669"/>
    <property type="project" value="TreeGrafter"/>
</dbReference>
<dbReference type="SMART" id="SM00255">
    <property type="entry name" value="TIR"/>
    <property type="match status" value="1"/>
</dbReference>
<dbReference type="GO" id="GO:0005886">
    <property type="term" value="C:plasma membrane"/>
    <property type="evidence" value="ECO:0007669"/>
    <property type="project" value="TreeGrafter"/>
</dbReference>
<dbReference type="PROSITE" id="PS50104">
    <property type="entry name" value="TIR"/>
    <property type="match status" value="1"/>
</dbReference>
<keyword evidence="4" id="KW-1185">Reference proteome</keyword>
<dbReference type="GO" id="GO:0032760">
    <property type="term" value="P:positive regulation of tumor necrosis factor production"/>
    <property type="evidence" value="ECO:0007669"/>
    <property type="project" value="TreeGrafter"/>
</dbReference>
<evidence type="ECO:0000313" key="4">
    <source>
        <dbReference type="Proteomes" id="UP000472263"/>
    </source>
</evidence>